<name>W7Y891_9BACL</name>
<dbReference type="OrthoDB" id="2637164at2"/>
<organism evidence="1 2">
    <name type="scientific">Paenibacillus pini JCM 16418</name>
    <dbReference type="NCBI Taxonomy" id="1236976"/>
    <lineage>
        <taxon>Bacteria</taxon>
        <taxon>Bacillati</taxon>
        <taxon>Bacillota</taxon>
        <taxon>Bacilli</taxon>
        <taxon>Bacillales</taxon>
        <taxon>Paenibacillaceae</taxon>
        <taxon>Paenibacillus</taxon>
    </lineage>
</organism>
<dbReference type="Proteomes" id="UP000019364">
    <property type="component" value="Unassembled WGS sequence"/>
</dbReference>
<accession>W7Y891</accession>
<dbReference type="AlphaFoldDB" id="W7Y891"/>
<evidence type="ECO:0000313" key="1">
    <source>
        <dbReference type="EMBL" id="GAF07130.1"/>
    </source>
</evidence>
<sequence>MLIEKEIQIAIERGQQIFVKNLDGYTITGTPEQSEDPLKLRMRTIEGAMWLYLNEIDHISRLISFR</sequence>
<keyword evidence="2" id="KW-1185">Reference proteome</keyword>
<evidence type="ECO:0000313" key="2">
    <source>
        <dbReference type="Proteomes" id="UP000019364"/>
    </source>
</evidence>
<proteinExistence type="predicted"/>
<protein>
    <submittedName>
        <fullName evidence="1">Uncharacterized protein</fullName>
    </submittedName>
</protein>
<comment type="caution">
    <text evidence="1">The sequence shown here is derived from an EMBL/GenBank/DDBJ whole genome shotgun (WGS) entry which is preliminary data.</text>
</comment>
<dbReference type="EMBL" id="BAVZ01000002">
    <property type="protein sequence ID" value="GAF07130.1"/>
    <property type="molecule type" value="Genomic_DNA"/>
</dbReference>
<gene>
    <name evidence="1" type="ORF">JCM16418_1120</name>
</gene>
<reference evidence="1 2" key="1">
    <citation type="journal article" date="2014" name="Genome Announc.">
        <title>Draft Genome Sequence of Paenibacillus pini JCM 16418T, Isolated from the Rhizosphere of Pine Tree.</title>
        <authorList>
            <person name="Yuki M."/>
            <person name="Oshima K."/>
            <person name="Suda W."/>
            <person name="Oshida Y."/>
            <person name="Kitamura K."/>
            <person name="Iida Y."/>
            <person name="Hattori M."/>
            <person name="Ohkuma M."/>
        </authorList>
    </citation>
    <scope>NUCLEOTIDE SEQUENCE [LARGE SCALE GENOMIC DNA]</scope>
    <source>
        <strain evidence="1 2">JCM 16418</strain>
    </source>
</reference>
<dbReference type="eggNOG" id="ENOG5032F1A">
    <property type="taxonomic scope" value="Bacteria"/>
</dbReference>
<dbReference type="RefSeq" id="WP_036646773.1">
    <property type="nucleotide sequence ID" value="NZ_BAVZ01000002.1"/>
</dbReference>